<evidence type="ECO:0000313" key="1">
    <source>
        <dbReference type="EMBL" id="ALI36244.1"/>
    </source>
</evidence>
<keyword evidence="2" id="KW-1185">Reference proteome</keyword>
<dbReference type="AlphaFoldDB" id="A0A654LXL5"/>
<dbReference type="Proteomes" id="UP000058925">
    <property type="component" value="Chromosome"/>
</dbReference>
<reference evidence="2" key="1">
    <citation type="submission" date="2015-10" db="EMBL/GenBank/DDBJ databases">
        <title>Niche specialization of a soil ammonia-oxidizing archaeon, Candidatus Nitrosocosmicus oleophilus.</title>
        <authorList>
            <person name="Jung M.-Y."/>
            <person name="Rhee S.-K."/>
        </authorList>
    </citation>
    <scope>NUCLEOTIDE SEQUENCE [LARGE SCALE GENOMIC DNA]</scope>
    <source>
        <strain evidence="2">MY3</strain>
    </source>
</reference>
<gene>
    <name evidence="1" type="ORF">NMY3_02042</name>
</gene>
<dbReference type="KEGG" id="taa:NMY3_02042"/>
<protein>
    <submittedName>
        <fullName evidence="1">Uncharacterized protein</fullName>
    </submittedName>
</protein>
<dbReference type="EMBL" id="CP012850">
    <property type="protein sequence ID" value="ALI36244.1"/>
    <property type="molecule type" value="Genomic_DNA"/>
</dbReference>
<proteinExistence type="predicted"/>
<sequence>MKLIFLVHLTFSLQGDKTRKTKLIRDSAGHTKRKKKLHRLKNDGLNKLSRNLSWRLRLLGFLPQVITFYGLTKFDTLVLFKALLFVLKKLLLLSKLVICRMLDRLLSDDINGD</sequence>
<dbReference type="GeneID" id="60422020"/>
<organism evidence="1 2">
    <name type="scientific">Candidatus Nitrosocosmicus oleophilus</name>
    <dbReference type="NCBI Taxonomy" id="1353260"/>
    <lineage>
        <taxon>Archaea</taxon>
        <taxon>Nitrososphaerota</taxon>
        <taxon>Nitrososphaeria</taxon>
        <taxon>Nitrososphaerales</taxon>
        <taxon>Nitrososphaeraceae</taxon>
        <taxon>Candidatus Nitrosocosmicus</taxon>
    </lineage>
</organism>
<evidence type="ECO:0000313" key="2">
    <source>
        <dbReference type="Proteomes" id="UP000058925"/>
    </source>
</evidence>
<name>A0A654LXL5_9ARCH</name>
<accession>A0A654LXL5</accession>
<dbReference type="RefSeq" id="WP_196815551.1">
    <property type="nucleotide sequence ID" value="NZ_CP012850.1"/>
</dbReference>